<comment type="caution">
    <text evidence="2">The sequence shown here is derived from an EMBL/GenBank/DDBJ whole genome shotgun (WGS) entry which is preliminary data.</text>
</comment>
<dbReference type="InterPro" id="IPR022742">
    <property type="entry name" value="Hydrolase_4"/>
</dbReference>
<dbReference type="Gene3D" id="3.40.50.1820">
    <property type="entry name" value="alpha/beta hydrolase"/>
    <property type="match status" value="1"/>
</dbReference>
<dbReference type="EMBL" id="DXGD01000370">
    <property type="protein sequence ID" value="HIX00466.1"/>
    <property type="molecule type" value="Genomic_DNA"/>
</dbReference>
<dbReference type="InterPro" id="IPR029058">
    <property type="entry name" value="AB_hydrolase_fold"/>
</dbReference>
<feature type="domain" description="Serine aminopeptidase S33" evidence="1">
    <location>
        <begin position="78"/>
        <end position="176"/>
    </location>
</feature>
<dbReference type="PANTHER" id="PTHR12277">
    <property type="entry name" value="ALPHA/BETA HYDROLASE DOMAIN-CONTAINING PROTEIN"/>
    <property type="match status" value="1"/>
</dbReference>
<keyword evidence="2" id="KW-0378">Hydrolase</keyword>
<evidence type="ECO:0000313" key="3">
    <source>
        <dbReference type="Proteomes" id="UP000824151"/>
    </source>
</evidence>
<evidence type="ECO:0000313" key="2">
    <source>
        <dbReference type="EMBL" id="HIX00466.1"/>
    </source>
</evidence>
<dbReference type="AlphaFoldDB" id="A0A9D1UU72"/>
<name>A0A9D1UU72_9MICC</name>
<sequence>MGTVGTALVIVAVAGFALIWWGQRSLIYHPSGAEPSIDQAPQDAEEIALTTADDVDLTAWFVPPSPEADRGQAVLYMPGNAGDRSSRSGIGGELSDRGFGVLLLEYRGFGGNPGSPSEAGLASDARAGLEALQDRDYGLDDLIYMGESLGTGVAAGLHREEPPAGLVLRSPFTDLAALGQEHYPILPVGLLLRDEYPVLDQVRASGVPTTIIYGDDDDVVPPAQSREVAEAAGADAVEELEFDDAGHNDPVMFGPEVADAVQRLAEEVEGR</sequence>
<organism evidence="2 3">
    <name type="scientific">Candidatus Nesterenkonia stercoripullorum</name>
    <dbReference type="NCBI Taxonomy" id="2838701"/>
    <lineage>
        <taxon>Bacteria</taxon>
        <taxon>Bacillati</taxon>
        <taxon>Actinomycetota</taxon>
        <taxon>Actinomycetes</taxon>
        <taxon>Micrococcales</taxon>
        <taxon>Micrococcaceae</taxon>
        <taxon>Nesterenkonia</taxon>
    </lineage>
</organism>
<dbReference type="SUPFAM" id="SSF53474">
    <property type="entry name" value="alpha/beta-Hydrolases"/>
    <property type="match status" value="1"/>
</dbReference>
<gene>
    <name evidence="2" type="ORF">H9871_10025</name>
</gene>
<dbReference type="Pfam" id="PF12146">
    <property type="entry name" value="Hydrolase_4"/>
    <property type="match status" value="1"/>
</dbReference>
<dbReference type="Proteomes" id="UP000824151">
    <property type="component" value="Unassembled WGS sequence"/>
</dbReference>
<reference evidence="2" key="2">
    <citation type="submission" date="2021-04" db="EMBL/GenBank/DDBJ databases">
        <authorList>
            <person name="Gilroy R."/>
        </authorList>
    </citation>
    <scope>NUCLEOTIDE SEQUENCE</scope>
    <source>
        <strain evidence="2">ChiHejej3B27-3195</strain>
    </source>
</reference>
<protein>
    <submittedName>
        <fullName evidence="2">Alpha/beta hydrolase</fullName>
    </submittedName>
</protein>
<dbReference type="PANTHER" id="PTHR12277:SF79">
    <property type="entry name" value="XAA-PRO DIPEPTIDYL-PEPTIDASE-RELATED"/>
    <property type="match status" value="1"/>
</dbReference>
<accession>A0A9D1UU72</accession>
<reference evidence="2" key="1">
    <citation type="journal article" date="2021" name="PeerJ">
        <title>Extensive microbial diversity within the chicken gut microbiome revealed by metagenomics and culture.</title>
        <authorList>
            <person name="Gilroy R."/>
            <person name="Ravi A."/>
            <person name="Getino M."/>
            <person name="Pursley I."/>
            <person name="Horton D.L."/>
            <person name="Alikhan N.F."/>
            <person name="Baker D."/>
            <person name="Gharbi K."/>
            <person name="Hall N."/>
            <person name="Watson M."/>
            <person name="Adriaenssens E.M."/>
            <person name="Foster-Nyarko E."/>
            <person name="Jarju S."/>
            <person name="Secka A."/>
            <person name="Antonio M."/>
            <person name="Oren A."/>
            <person name="Chaudhuri R.R."/>
            <person name="La Ragione R."/>
            <person name="Hildebrand F."/>
            <person name="Pallen M.J."/>
        </authorList>
    </citation>
    <scope>NUCLEOTIDE SEQUENCE</scope>
    <source>
        <strain evidence="2">ChiHejej3B27-3195</strain>
    </source>
</reference>
<dbReference type="GO" id="GO:0016787">
    <property type="term" value="F:hydrolase activity"/>
    <property type="evidence" value="ECO:0007669"/>
    <property type="project" value="UniProtKB-KW"/>
</dbReference>
<evidence type="ECO:0000259" key="1">
    <source>
        <dbReference type="Pfam" id="PF12146"/>
    </source>
</evidence>
<proteinExistence type="predicted"/>